<gene>
    <name evidence="8" type="ORF">HKI87_07g47050</name>
</gene>
<sequence>MSLRGDTIISRDFTGDVHKVKTTSEVFYTKANRWDEANADEVAPPSFSVDGVQYLYIKTGGVYLLATSRKNVSPALVLEFLSRVANIIKDYCGVLNEESIRQNFVLLYELLDEIIDYGVPQNTATDVLKRYILNRPILPEHLPMKSSAVLAKGVGKAPVISKSVLSRDTSGKKGEIFVDIVEKLSITFNSSGYVQNSAIDGSIQVKSYLSGRPLVKIALNEDLQIAGRSDGYNSYGSNYGVLLDDCNFYEHCNLDNFDIDRTITLNPSQGEFALMNYRTTREIRPPFRVTTSLNDSGAFKVELVMKIRAEFAQRIVAPALSVSIPVPKSTVSISFPTDNPRDGKGGKQGQASQPVGTFLEREKKITWTLKKVQGGSEHIVVARVSLNSQSSVSLKKEFGPVSLQFNLPLFNSSRLQVKYLQILNQSAEKGQNPARWIRYMTESSSYICRI</sequence>
<dbReference type="SUPFAM" id="SSF49447">
    <property type="entry name" value="Second domain of Mu2 adaptin subunit (ap50) of ap2 adaptor"/>
    <property type="match status" value="1"/>
</dbReference>
<evidence type="ECO:0000256" key="6">
    <source>
        <dbReference type="SAM" id="MobiDB-lite"/>
    </source>
</evidence>
<dbReference type="PROSITE" id="PS51072">
    <property type="entry name" value="MHD"/>
    <property type="match status" value="1"/>
</dbReference>
<dbReference type="InterPro" id="IPR050431">
    <property type="entry name" value="Adaptor_comp_med_subunit"/>
</dbReference>
<dbReference type="EMBL" id="CP151507">
    <property type="protein sequence ID" value="WZN63160.1"/>
    <property type="molecule type" value="Genomic_DNA"/>
</dbReference>
<dbReference type="Gene3D" id="3.30.450.60">
    <property type="match status" value="1"/>
</dbReference>
<evidence type="ECO:0000256" key="1">
    <source>
        <dbReference type="ARBA" id="ARBA00004308"/>
    </source>
</evidence>
<dbReference type="Proteomes" id="UP001472866">
    <property type="component" value="Chromosome 07"/>
</dbReference>
<dbReference type="GO" id="GO:0030131">
    <property type="term" value="C:clathrin adaptor complex"/>
    <property type="evidence" value="ECO:0007669"/>
    <property type="project" value="UniProtKB-UniRule"/>
</dbReference>
<dbReference type="InterPro" id="IPR036168">
    <property type="entry name" value="AP2_Mu_C_sf"/>
</dbReference>
<accession>A0AAX4P9X3</accession>
<organism evidence="8 9">
    <name type="scientific">Chloropicon roscoffensis</name>
    <dbReference type="NCBI Taxonomy" id="1461544"/>
    <lineage>
        <taxon>Eukaryota</taxon>
        <taxon>Viridiplantae</taxon>
        <taxon>Chlorophyta</taxon>
        <taxon>Chloropicophyceae</taxon>
        <taxon>Chloropicales</taxon>
        <taxon>Chloropicaceae</taxon>
        <taxon>Chloropicon</taxon>
    </lineage>
</organism>
<keyword evidence="2 5" id="KW-0813">Transport</keyword>
<reference evidence="8 9" key="1">
    <citation type="submission" date="2024-03" db="EMBL/GenBank/DDBJ databases">
        <title>Complete genome sequence of the green alga Chloropicon roscoffensis RCC1871.</title>
        <authorList>
            <person name="Lemieux C."/>
            <person name="Pombert J.-F."/>
            <person name="Otis C."/>
            <person name="Turmel M."/>
        </authorList>
    </citation>
    <scope>NUCLEOTIDE SEQUENCE [LARGE SCALE GENOMIC DNA]</scope>
    <source>
        <strain evidence="8 9">RCC1871</strain>
    </source>
</reference>
<dbReference type="PANTHER" id="PTHR10529">
    <property type="entry name" value="AP COMPLEX SUBUNIT MU"/>
    <property type="match status" value="1"/>
</dbReference>
<dbReference type="GO" id="GO:0006886">
    <property type="term" value="P:intracellular protein transport"/>
    <property type="evidence" value="ECO:0007669"/>
    <property type="project" value="UniProtKB-UniRule"/>
</dbReference>
<evidence type="ECO:0000313" key="8">
    <source>
        <dbReference type="EMBL" id="WZN63160.1"/>
    </source>
</evidence>
<dbReference type="CDD" id="cd09253">
    <property type="entry name" value="AP-4_Mu4_Cterm"/>
    <property type="match status" value="1"/>
</dbReference>
<dbReference type="PIRSF" id="PIRSF005992">
    <property type="entry name" value="Clathrin_mu"/>
    <property type="match status" value="1"/>
</dbReference>
<name>A0AAX4P9X3_9CHLO</name>
<proteinExistence type="inferred from homology"/>
<dbReference type="Pfam" id="PF00928">
    <property type="entry name" value="Adap_comp_sub"/>
    <property type="match status" value="1"/>
</dbReference>
<evidence type="ECO:0000256" key="3">
    <source>
        <dbReference type="ARBA" id="ARBA00022927"/>
    </source>
</evidence>
<evidence type="ECO:0000256" key="2">
    <source>
        <dbReference type="ARBA" id="ARBA00022448"/>
    </source>
</evidence>
<comment type="similarity">
    <text evidence="5">Belongs to the adaptor complexes medium subunit family.</text>
</comment>
<feature type="domain" description="MHD" evidence="7">
    <location>
        <begin position="173"/>
        <end position="449"/>
    </location>
</feature>
<evidence type="ECO:0000259" key="7">
    <source>
        <dbReference type="PROSITE" id="PS51072"/>
    </source>
</evidence>
<evidence type="ECO:0000256" key="4">
    <source>
        <dbReference type="ARBA" id="ARBA00023136"/>
    </source>
</evidence>
<dbReference type="InterPro" id="IPR028565">
    <property type="entry name" value="MHD"/>
</dbReference>
<dbReference type="GO" id="GO:0012505">
    <property type="term" value="C:endomembrane system"/>
    <property type="evidence" value="ECO:0007669"/>
    <property type="project" value="UniProtKB-SubCell"/>
</dbReference>
<dbReference type="CDD" id="cd14838">
    <property type="entry name" value="AP4_Mu_N"/>
    <property type="match status" value="1"/>
</dbReference>
<keyword evidence="3 5" id="KW-0653">Protein transport</keyword>
<keyword evidence="9" id="KW-1185">Reference proteome</keyword>
<dbReference type="SUPFAM" id="SSF64356">
    <property type="entry name" value="SNARE-like"/>
    <property type="match status" value="1"/>
</dbReference>
<keyword evidence="4" id="KW-0472">Membrane</keyword>
<dbReference type="FunFam" id="3.30.450.60:FF:000002">
    <property type="entry name" value="AP-2 complex subunit mu, putative"/>
    <property type="match status" value="1"/>
</dbReference>
<evidence type="ECO:0000313" key="9">
    <source>
        <dbReference type="Proteomes" id="UP001472866"/>
    </source>
</evidence>
<feature type="region of interest" description="Disordered" evidence="6">
    <location>
        <begin position="333"/>
        <end position="353"/>
    </location>
</feature>
<evidence type="ECO:0000256" key="5">
    <source>
        <dbReference type="PIRNR" id="PIRNR005992"/>
    </source>
</evidence>
<dbReference type="InterPro" id="IPR001392">
    <property type="entry name" value="Clathrin_mu"/>
</dbReference>
<dbReference type="AlphaFoldDB" id="A0AAX4P9X3"/>
<dbReference type="InterPro" id="IPR011012">
    <property type="entry name" value="Longin-like_dom_sf"/>
</dbReference>
<comment type="subcellular location">
    <subcellularLocation>
        <location evidence="1">Endomembrane system</location>
    </subcellularLocation>
</comment>
<dbReference type="Gene3D" id="2.60.40.1170">
    <property type="entry name" value="Mu homology domain, subdomain B"/>
    <property type="match status" value="2"/>
</dbReference>
<dbReference type="GO" id="GO:0016192">
    <property type="term" value="P:vesicle-mediated transport"/>
    <property type="evidence" value="ECO:0007669"/>
    <property type="project" value="InterPro"/>
</dbReference>
<protein>
    <submittedName>
        <fullName evidence="8">Mu subunit of clathrin adaptor</fullName>
    </submittedName>
</protein>
<dbReference type="PRINTS" id="PR00314">
    <property type="entry name" value="CLATHRINADPT"/>
</dbReference>